<dbReference type="InterPro" id="IPR050123">
    <property type="entry name" value="Prok_molybdopt-oxidoreductase"/>
</dbReference>
<keyword evidence="4" id="KW-0004">4Fe-4S</keyword>
<keyword evidence="9" id="KW-0411">Iron-sulfur</keyword>
<evidence type="ECO:0000256" key="8">
    <source>
        <dbReference type="ARBA" id="ARBA00023004"/>
    </source>
</evidence>
<keyword evidence="13" id="KW-1185">Reference proteome</keyword>
<evidence type="ECO:0000256" key="4">
    <source>
        <dbReference type="ARBA" id="ARBA00022485"/>
    </source>
</evidence>
<keyword evidence="8" id="KW-0408">Iron</keyword>
<dbReference type="Proteomes" id="UP000633278">
    <property type="component" value="Unassembled WGS sequence"/>
</dbReference>
<evidence type="ECO:0000256" key="9">
    <source>
        <dbReference type="ARBA" id="ARBA00023014"/>
    </source>
</evidence>
<evidence type="ECO:0000256" key="7">
    <source>
        <dbReference type="ARBA" id="ARBA00023002"/>
    </source>
</evidence>
<evidence type="ECO:0000313" key="13">
    <source>
        <dbReference type="Proteomes" id="UP000633278"/>
    </source>
</evidence>
<dbReference type="Gene3D" id="3.40.50.740">
    <property type="match status" value="1"/>
</dbReference>
<dbReference type="GO" id="GO:0016020">
    <property type="term" value="C:membrane"/>
    <property type="evidence" value="ECO:0007669"/>
    <property type="project" value="TreeGrafter"/>
</dbReference>
<protein>
    <recommendedName>
        <fullName evidence="14">Oxidoreductase alpha (Molybdopterin) subunit</fullName>
    </recommendedName>
</protein>
<dbReference type="PIRSF" id="PIRSF000144">
    <property type="entry name" value="CbbBc"/>
    <property type="match status" value="1"/>
</dbReference>
<evidence type="ECO:0000313" key="12">
    <source>
        <dbReference type="EMBL" id="GGG88129.1"/>
    </source>
</evidence>
<dbReference type="EMBL" id="BMJW01000001">
    <property type="protein sequence ID" value="GGG88129.1"/>
    <property type="molecule type" value="Genomic_DNA"/>
</dbReference>
<name>A0A917MAM4_9FLAO</name>
<dbReference type="InterPro" id="IPR010046">
    <property type="entry name" value="Mopterin_OxRdtse_a_bac"/>
</dbReference>
<dbReference type="GO" id="GO:0043546">
    <property type="term" value="F:molybdopterin cofactor binding"/>
    <property type="evidence" value="ECO:0007669"/>
    <property type="project" value="InterPro"/>
</dbReference>
<evidence type="ECO:0000259" key="10">
    <source>
        <dbReference type="Pfam" id="PF00384"/>
    </source>
</evidence>
<feature type="domain" description="Molybdopterin oxidoreductase" evidence="10">
    <location>
        <begin position="124"/>
        <end position="500"/>
    </location>
</feature>
<proteinExistence type="inferred from homology"/>
<dbReference type="GO" id="GO:0008863">
    <property type="term" value="F:formate dehydrogenase (NAD+) activity"/>
    <property type="evidence" value="ECO:0007669"/>
    <property type="project" value="InterPro"/>
</dbReference>
<keyword evidence="5" id="KW-0500">Molybdenum</keyword>
<dbReference type="GO" id="GO:0045333">
    <property type="term" value="P:cellular respiration"/>
    <property type="evidence" value="ECO:0007669"/>
    <property type="project" value="UniProtKB-ARBA"/>
</dbReference>
<sequence>MSTKKPEAQAPETLTGIKLTKVPTSAVGAKAIQSALSHVKNEVGLIKGIGLLARLNQKNGFDCPGCAWPDPDEKRAFLAEYCENGAKAVAEEATKKRVSPLFFASHSVRELSLLSDYEIGKSGRITHPMYLAEGATHYQEISWDAAFQMIGTELNGLKSPDEAVFYTSGRTSNEAAFLYQLFVRQFGTNNLPDCSNMCHESSGSALSETLGIGKGSVTLEDFNEADLVIVMGQNPGTNHPRMLTALGDTKKHGGKIITINPLPEVGLLNYKDPQNPLKWFGEGQDLTDLFLQVKINGDVALLKIILKLLVAKEKAVPNSVFDHEFIAEKTAGLDEFLADLEQYSIEDLVPQTGIEFSEIEKAADLIANNNKIIICWAMGLTQHKNAVDNIRELVNILLLKGSIGKPGAGTCPVRGHSNVQGDRTMGIWEKPKDDFLDRLEKEFNFTAPRKHGFDVVDAIKAMHAKKATVFIGMGGNFISATPDTEFTADALRNCSLTVQISTKLNRSHLIHGKQALILPCLGRSEEDLQASGAQFVTVENSMGVVHQSHGDLKALSSHLLSEPAIVAGMANATLKSSTTNWSEMVANYDLIRNAIEASIPGFENYNTRVRQPGGFYLPNNARANDFSPTHTGKANFTANKPSDIQLKKDQFLMMTIRTHDQYNTTIYGLDDRYRGVLNERRVIFMNPEDMKNLGIKKLDLLDLTSHFNGEERTAKGFLAIPYDIPKQCTATYFPETNVLVPLNSTATISNTPTSKTVIISLHKH</sequence>
<dbReference type="CDD" id="cd02787">
    <property type="entry name" value="MopB_CT_ydeP"/>
    <property type="match status" value="1"/>
</dbReference>
<dbReference type="SUPFAM" id="SSF53706">
    <property type="entry name" value="Formate dehydrogenase/DMSO reductase, domains 1-3"/>
    <property type="match status" value="1"/>
</dbReference>
<dbReference type="Pfam" id="PF00384">
    <property type="entry name" value="Molybdopterin"/>
    <property type="match status" value="1"/>
</dbReference>
<dbReference type="InterPro" id="IPR006656">
    <property type="entry name" value="Mopterin_OxRdtase"/>
</dbReference>
<keyword evidence="6" id="KW-0479">Metal-binding</keyword>
<dbReference type="SUPFAM" id="SSF50692">
    <property type="entry name" value="ADC-like"/>
    <property type="match status" value="1"/>
</dbReference>
<feature type="domain" description="Molybdopterin dinucleotide-binding" evidence="11">
    <location>
        <begin position="651"/>
        <end position="757"/>
    </location>
</feature>
<dbReference type="CDD" id="cd02767">
    <property type="entry name" value="MopB_ydeP"/>
    <property type="match status" value="1"/>
</dbReference>
<evidence type="ECO:0000256" key="3">
    <source>
        <dbReference type="ARBA" id="ARBA00010312"/>
    </source>
</evidence>
<accession>A0A917MAM4</accession>
<evidence type="ECO:0000256" key="6">
    <source>
        <dbReference type="ARBA" id="ARBA00022723"/>
    </source>
</evidence>
<reference evidence="12" key="2">
    <citation type="submission" date="2020-09" db="EMBL/GenBank/DDBJ databases">
        <authorList>
            <person name="Sun Q."/>
            <person name="Zhou Y."/>
        </authorList>
    </citation>
    <scope>NUCLEOTIDE SEQUENCE</scope>
    <source>
        <strain evidence="12">CGMCC 1.15763</strain>
    </source>
</reference>
<evidence type="ECO:0000256" key="2">
    <source>
        <dbReference type="ARBA" id="ARBA00001966"/>
    </source>
</evidence>
<evidence type="ECO:0008006" key="14">
    <source>
        <dbReference type="Google" id="ProtNLM"/>
    </source>
</evidence>
<keyword evidence="7" id="KW-0560">Oxidoreductase</keyword>
<reference evidence="12" key="1">
    <citation type="journal article" date="2014" name="Int. J. Syst. Evol. Microbiol.">
        <title>Complete genome sequence of Corynebacterium casei LMG S-19264T (=DSM 44701T), isolated from a smear-ripened cheese.</title>
        <authorList>
            <consortium name="US DOE Joint Genome Institute (JGI-PGF)"/>
            <person name="Walter F."/>
            <person name="Albersmeier A."/>
            <person name="Kalinowski J."/>
            <person name="Ruckert C."/>
        </authorList>
    </citation>
    <scope>NUCLEOTIDE SEQUENCE</scope>
    <source>
        <strain evidence="12">CGMCC 1.15763</strain>
    </source>
</reference>
<evidence type="ECO:0000259" key="11">
    <source>
        <dbReference type="Pfam" id="PF01568"/>
    </source>
</evidence>
<dbReference type="Pfam" id="PF01568">
    <property type="entry name" value="Molydop_binding"/>
    <property type="match status" value="1"/>
</dbReference>
<dbReference type="InterPro" id="IPR037951">
    <property type="entry name" value="MopB_CT_YdeP"/>
</dbReference>
<dbReference type="InterPro" id="IPR006657">
    <property type="entry name" value="MoPterin_dinucl-bd_dom"/>
</dbReference>
<dbReference type="InterPro" id="IPR041953">
    <property type="entry name" value="YdeP_MopB"/>
</dbReference>
<comment type="similarity">
    <text evidence="3">Belongs to the prokaryotic molybdopterin-containing oxidoreductase family.</text>
</comment>
<comment type="cofactor">
    <cofactor evidence="2">
        <name>[4Fe-4S] cluster</name>
        <dbReference type="ChEBI" id="CHEBI:49883"/>
    </cofactor>
</comment>
<dbReference type="Gene3D" id="3.40.228.10">
    <property type="entry name" value="Dimethylsulfoxide Reductase, domain 2"/>
    <property type="match status" value="1"/>
</dbReference>
<evidence type="ECO:0000256" key="5">
    <source>
        <dbReference type="ARBA" id="ARBA00022505"/>
    </source>
</evidence>
<organism evidence="12 13">
    <name type="scientific">Polaribacter pacificus</name>
    <dbReference type="NCBI Taxonomy" id="1775173"/>
    <lineage>
        <taxon>Bacteria</taxon>
        <taxon>Pseudomonadati</taxon>
        <taxon>Bacteroidota</taxon>
        <taxon>Flavobacteriia</taxon>
        <taxon>Flavobacteriales</taxon>
        <taxon>Flavobacteriaceae</taxon>
    </lineage>
</organism>
<dbReference type="AlphaFoldDB" id="A0A917MAM4"/>
<gene>
    <name evidence="12" type="ORF">GCM10011416_00450</name>
</gene>
<dbReference type="PANTHER" id="PTHR43105:SF4">
    <property type="entry name" value="PROTEIN YDEP"/>
    <property type="match status" value="1"/>
</dbReference>
<dbReference type="GO" id="GO:0030151">
    <property type="term" value="F:molybdenum ion binding"/>
    <property type="evidence" value="ECO:0007669"/>
    <property type="project" value="InterPro"/>
</dbReference>
<dbReference type="InterPro" id="IPR009010">
    <property type="entry name" value="Asp_de-COase-like_dom_sf"/>
</dbReference>
<dbReference type="GO" id="GO:0051539">
    <property type="term" value="F:4 iron, 4 sulfur cluster binding"/>
    <property type="evidence" value="ECO:0007669"/>
    <property type="project" value="UniProtKB-KW"/>
</dbReference>
<dbReference type="RefSeq" id="WP_188597260.1">
    <property type="nucleotide sequence ID" value="NZ_BMJW01000001.1"/>
</dbReference>
<evidence type="ECO:0000256" key="1">
    <source>
        <dbReference type="ARBA" id="ARBA00001942"/>
    </source>
</evidence>
<dbReference type="PANTHER" id="PTHR43105">
    <property type="entry name" value="RESPIRATORY NITRATE REDUCTASE"/>
    <property type="match status" value="1"/>
</dbReference>
<comment type="caution">
    <text evidence="12">The sequence shown here is derived from an EMBL/GenBank/DDBJ whole genome shotgun (WGS) entry which is preliminary data.</text>
</comment>
<dbReference type="NCBIfam" id="TIGR01701">
    <property type="entry name" value="Fdhalpha-like"/>
    <property type="match status" value="1"/>
</dbReference>
<comment type="cofactor">
    <cofactor evidence="1">
        <name>Mo-bis(molybdopterin guanine dinucleotide)</name>
        <dbReference type="ChEBI" id="CHEBI:60539"/>
    </cofactor>
</comment>